<evidence type="ECO:0000256" key="8">
    <source>
        <dbReference type="ARBA" id="ARBA00029346"/>
    </source>
</evidence>
<evidence type="ECO:0000313" key="11">
    <source>
        <dbReference type="EMBL" id="TMQ66722.1"/>
    </source>
</evidence>
<feature type="domain" description="Cytidyltransferase-like" evidence="10">
    <location>
        <begin position="5"/>
        <end position="133"/>
    </location>
</feature>
<dbReference type="GO" id="GO:0015937">
    <property type="term" value="P:coenzyme A biosynthetic process"/>
    <property type="evidence" value="ECO:0007669"/>
    <property type="project" value="UniProtKB-UniRule"/>
</dbReference>
<dbReference type="Proteomes" id="UP000317691">
    <property type="component" value="Unassembled WGS sequence"/>
</dbReference>
<dbReference type="InterPro" id="IPR001980">
    <property type="entry name" value="PPAT"/>
</dbReference>
<dbReference type="PANTHER" id="PTHR21342:SF1">
    <property type="entry name" value="PHOSPHOPANTETHEINE ADENYLYLTRANSFERASE"/>
    <property type="match status" value="1"/>
</dbReference>
<keyword evidence="6 9" id="KW-0460">Magnesium</keyword>
<gene>
    <name evidence="9 11" type="primary">coaD</name>
    <name evidence="11" type="ORF">E6K79_02100</name>
</gene>
<feature type="binding site" evidence="9">
    <location>
        <position position="87"/>
    </location>
    <ligand>
        <name>substrate</name>
    </ligand>
</feature>
<evidence type="ECO:0000256" key="6">
    <source>
        <dbReference type="ARBA" id="ARBA00022842"/>
    </source>
</evidence>
<dbReference type="PANTHER" id="PTHR21342">
    <property type="entry name" value="PHOSPHOPANTETHEINE ADENYLYLTRANSFERASE"/>
    <property type="match status" value="1"/>
</dbReference>
<evidence type="ECO:0000313" key="12">
    <source>
        <dbReference type="Proteomes" id="UP000317691"/>
    </source>
</evidence>
<comment type="subunit">
    <text evidence="9">Homohexamer.</text>
</comment>
<proteinExistence type="inferred from homology"/>
<comment type="cofactor">
    <cofactor evidence="9">
        <name>Mg(2+)</name>
        <dbReference type="ChEBI" id="CHEBI:18420"/>
    </cofactor>
</comment>
<evidence type="ECO:0000256" key="3">
    <source>
        <dbReference type="ARBA" id="ARBA00022695"/>
    </source>
</evidence>
<keyword evidence="2 9" id="KW-0808">Transferase</keyword>
<dbReference type="InterPro" id="IPR014729">
    <property type="entry name" value="Rossmann-like_a/b/a_fold"/>
</dbReference>
<comment type="subcellular location">
    <subcellularLocation>
        <location evidence="9">Cytoplasm</location>
    </subcellularLocation>
</comment>
<comment type="similarity">
    <text evidence="9">Belongs to the bacterial CoaD family.</text>
</comment>
<evidence type="ECO:0000256" key="9">
    <source>
        <dbReference type="HAMAP-Rule" id="MF_00151"/>
    </source>
</evidence>
<feature type="binding site" evidence="9">
    <location>
        <position position="73"/>
    </location>
    <ligand>
        <name>substrate</name>
    </ligand>
</feature>
<name>A0A538TSX5_UNCEI</name>
<dbReference type="SUPFAM" id="SSF52374">
    <property type="entry name" value="Nucleotidylyl transferase"/>
    <property type="match status" value="1"/>
</dbReference>
<dbReference type="GO" id="GO:0005737">
    <property type="term" value="C:cytoplasm"/>
    <property type="evidence" value="ECO:0007669"/>
    <property type="project" value="UniProtKB-SubCell"/>
</dbReference>
<feature type="binding site" evidence="9">
    <location>
        <begin position="88"/>
        <end position="90"/>
    </location>
    <ligand>
        <name>ATP</name>
        <dbReference type="ChEBI" id="CHEBI:30616"/>
    </ligand>
</feature>
<feature type="binding site" evidence="9">
    <location>
        <position position="9"/>
    </location>
    <ligand>
        <name>substrate</name>
    </ligand>
</feature>
<evidence type="ECO:0000256" key="4">
    <source>
        <dbReference type="ARBA" id="ARBA00022741"/>
    </source>
</evidence>
<comment type="catalytic activity">
    <reaction evidence="8 9">
        <text>(R)-4'-phosphopantetheine + ATP + H(+) = 3'-dephospho-CoA + diphosphate</text>
        <dbReference type="Rhea" id="RHEA:19801"/>
        <dbReference type="ChEBI" id="CHEBI:15378"/>
        <dbReference type="ChEBI" id="CHEBI:30616"/>
        <dbReference type="ChEBI" id="CHEBI:33019"/>
        <dbReference type="ChEBI" id="CHEBI:57328"/>
        <dbReference type="ChEBI" id="CHEBI:61723"/>
        <dbReference type="EC" id="2.7.7.3"/>
    </reaction>
</comment>
<feature type="binding site" evidence="9">
    <location>
        <position position="17"/>
    </location>
    <ligand>
        <name>ATP</name>
        <dbReference type="ChEBI" id="CHEBI:30616"/>
    </ligand>
</feature>
<evidence type="ECO:0000259" key="10">
    <source>
        <dbReference type="Pfam" id="PF01467"/>
    </source>
</evidence>
<dbReference type="NCBIfam" id="TIGR01510">
    <property type="entry name" value="coaD_prev_kdtB"/>
    <property type="match status" value="1"/>
</dbReference>
<organism evidence="11 12">
    <name type="scientific">Eiseniibacteriota bacterium</name>
    <dbReference type="NCBI Taxonomy" id="2212470"/>
    <lineage>
        <taxon>Bacteria</taxon>
        <taxon>Candidatus Eiseniibacteriota</taxon>
    </lineage>
</organism>
<feature type="site" description="Transition state stabilizer" evidence="9">
    <location>
        <position position="17"/>
    </location>
</feature>
<evidence type="ECO:0000256" key="2">
    <source>
        <dbReference type="ARBA" id="ARBA00022679"/>
    </source>
</evidence>
<feature type="binding site" evidence="9">
    <location>
        <begin position="9"/>
        <end position="10"/>
    </location>
    <ligand>
        <name>ATP</name>
        <dbReference type="ChEBI" id="CHEBI:30616"/>
    </ligand>
</feature>
<accession>A0A538TSX5</accession>
<evidence type="ECO:0000256" key="5">
    <source>
        <dbReference type="ARBA" id="ARBA00022840"/>
    </source>
</evidence>
<feature type="binding site" evidence="9">
    <location>
        <position position="41"/>
    </location>
    <ligand>
        <name>substrate</name>
    </ligand>
</feature>
<keyword evidence="1 9" id="KW-0963">Cytoplasm</keyword>
<feature type="binding site" evidence="9">
    <location>
        <begin position="123"/>
        <end position="129"/>
    </location>
    <ligand>
        <name>ATP</name>
        <dbReference type="ChEBI" id="CHEBI:30616"/>
    </ligand>
</feature>
<keyword evidence="3 9" id="KW-0548">Nucleotidyltransferase</keyword>
<dbReference type="Pfam" id="PF01467">
    <property type="entry name" value="CTP_transf_like"/>
    <property type="match status" value="1"/>
</dbReference>
<comment type="pathway">
    <text evidence="9">Cofactor biosynthesis; coenzyme A biosynthesis; CoA from (R)-pantothenate: step 4/5.</text>
</comment>
<dbReference type="Gene3D" id="3.40.50.620">
    <property type="entry name" value="HUPs"/>
    <property type="match status" value="1"/>
</dbReference>
<evidence type="ECO:0000256" key="1">
    <source>
        <dbReference type="ARBA" id="ARBA00022490"/>
    </source>
</evidence>
<dbReference type="GO" id="GO:0005524">
    <property type="term" value="F:ATP binding"/>
    <property type="evidence" value="ECO:0007669"/>
    <property type="project" value="UniProtKB-KW"/>
</dbReference>
<dbReference type="AlphaFoldDB" id="A0A538TSX5"/>
<sequence>MKSAVFAGTFDPVTDGHLDLARRALRLVDQLTVAVAARPEKGVLFSQEDRVAMIREAFTSESRLTVEPFSGLLVDYAKANGIGIIIRGLRFISDFEYEFQMALMNRRLNPDIETMFLMPSETYTYVNSTLVKEIARHGGNVDSFVPKSVASRLKAAFAAKR</sequence>
<feature type="binding site" evidence="9">
    <location>
        <position position="98"/>
    </location>
    <ligand>
        <name>ATP</name>
        <dbReference type="ChEBI" id="CHEBI:30616"/>
    </ligand>
</feature>
<dbReference type="InterPro" id="IPR004821">
    <property type="entry name" value="Cyt_trans-like"/>
</dbReference>
<keyword evidence="4 9" id="KW-0547">Nucleotide-binding</keyword>
<dbReference type="CDD" id="cd02163">
    <property type="entry name" value="PPAT"/>
    <property type="match status" value="1"/>
</dbReference>
<reference evidence="11 12" key="1">
    <citation type="journal article" date="2019" name="Nat. Microbiol.">
        <title>Mediterranean grassland soil C-N compound turnover is dependent on rainfall and depth, and is mediated by genomically divergent microorganisms.</title>
        <authorList>
            <person name="Diamond S."/>
            <person name="Andeer P.F."/>
            <person name="Li Z."/>
            <person name="Crits-Christoph A."/>
            <person name="Burstein D."/>
            <person name="Anantharaman K."/>
            <person name="Lane K.R."/>
            <person name="Thomas B.C."/>
            <person name="Pan C."/>
            <person name="Northen T.R."/>
            <person name="Banfield J.F."/>
        </authorList>
    </citation>
    <scope>NUCLEOTIDE SEQUENCE [LARGE SCALE GENOMIC DNA]</scope>
    <source>
        <strain evidence="11">WS_9</strain>
    </source>
</reference>
<dbReference type="UniPathway" id="UPA00241">
    <property type="reaction ID" value="UER00355"/>
</dbReference>
<keyword evidence="7 9" id="KW-0173">Coenzyme A biosynthesis</keyword>
<dbReference type="EMBL" id="VBOZ01000008">
    <property type="protein sequence ID" value="TMQ66722.1"/>
    <property type="molecule type" value="Genomic_DNA"/>
</dbReference>
<dbReference type="PRINTS" id="PR01020">
    <property type="entry name" value="LPSBIOSNTHSS"/>
</dbReference>
<dbReference type="EC" id="2.7.7.3" evidence="9"/>
<protein>
    <recommendedName>
        <fullName evidence="9">Phosphopantetheine adenylyltransferase</fullName>
        <ecNumber evidence="9">2.7.7.3</ecNumber>
    </recommendedName>
    <alternativeName>
        <fullName evidence="9">Dephospho-CoA pyrophosphorylase</fullName>
    </alternativeName>
    <alternativeName>
        <fullName evidence="9">Pantetheine-phosphate adenylyltransferase</fullName>
        <shortName evidence="9">PPAT</shortName>
    </alternativeName>
</protein>
<comment type="caution">
    <text evidence="11">The sequence shown here is derived from an EMBL/GenBank/DDBJ whole genome shotgun (WGS) entry which is preliminary data.</text>
</comment>
<keyword evidence="5 9" id="KW-0067">ATP-binding</keyword>
<dbReference type="GO" id="GO:0004595">
    <property type="term" value="F:pantetheine-phosphate adenylyltransferase activity"/>
    <property type="evidence" value="ECO:0007669"/>
    <property type="project" value="UniProtKB-UniRule"/>
</dbReference>
<dbReference type="HAMAP" id="MF_00151">
    <property type="entry name" value="PPAT_bact"/>
    <property type="match status" value="1"/>
</dbReference>
<comment type="function">
    <text evidence="9">Reversibly transfers an adenylyl group from ATP to 4'-phosphopantetheine, yielding dephospho-CoA (dPCoA) and pyrophosphate.</text>
</comment>
<evidence type="ECO:0000256" key="7">
    <source>
        <dbReference type="ARBA" id="ARBA00022993"/>
    </source>
</evidence>
<dbReference type="NCBIfam" id="TIGR00125">
    <property type="entry name" value="cyt_tran_rel"/>
    <property type="match status" value="1"/>
</dbReference>